<protein>
    <submittedName>
        <fullName evidence="9">Phosphatase PAP2 family protein</fullName>
    </submittedName>
</protein>
<proteinExistence type="predicted"/>
<evidence type="ECO:0000256" key="1">
    <source>
        <dbReference type="ARBA" id="ARBA00004651"/>
    </source>
</evidence>
<keyword evidence="5 7" id="KW-1133">Transmembrane helix</keyword>
<evidence type="ECO:0000256" key="2">
    <source>
        <dbReference type="ARBA" id="ARBA00022475"/>
    </source>
</evidence>
<dbReference type="Gene3D" id="1.20.144.10">
    <property type="entry name" value="Phosphatidic acid phosphatase type 2/haloperoxidase"/>
    <property type="match status" value="1"/>
</dbReference>
<keyword evidence="2" id="KW-1003">Cell membrane</keyword>
<accession>A0AAJ1IJS4</accession>
<keyword evidence="6 7" id="KW-0472">Membrane</keyword>
<evidence type="ECO:0000256" key="4">
    <source>
        <dbReference type="ARBA" id="ARBA00022801"/>
    </source>
</evidence>
<dbReference type="GO" id="GO:0005886">
    <property type="term" value="C:plasma membrane"/>
    <property type="evidence" value="ECO:0007669"/>
    <property type="project" value="UniProtKB-SubCell"/>
</dbReference>
<feature type="domain" description="Phosphatidic acid phosphatase type 2/haloperoxidase" evidence="8">
    <location>
        <begin position="28"/>
        <end position="138"/>
    </location>
</feature>
<dbReference type="SMART" id="SM00014">
    <property type="entry name" value="acidPPc"/>
    <property type="match status" value="1"/>
</dbReference>
<dbReference type="AlphaFoldDB" id="A0AAJ1IJS4"/>
<comment type="subcellular location">
    <subcellularLocation>
        <location evidence="1">Cell membrane</location>
        <topology evidence="1">Multi-pass membrane protein</topology>
    </subcellularLocation>
</comment>
<evidence type="ECO:0000259" key="8">
    <source>
        <dbReference type="SMART" id="SM00014"/>
    </source>
</evidence>
<gene>
    <name evidence="9" type="ORF">PQJ61_16710</name>
</gene>
<evidence type="ECO:0000256" key="6">
    <source>
        <dbReference type="ARBA" id="ARBA00023136"/>
    </source>
</evidence>
<name>A0AAJ1IJS4_9SPIO</name>
<dbReference type="GO" id="GO:0016787">
    <property type="term" value="F:hydrolase activity"/>
    <property type="evidence" value="ECO:0007669"/>
    <property type="project" value="UniProtKB-KW"/>
</dbReference>
<reference evidence="9 10" key="1">
    <citation type="submission" date="2022-12" db="EMBL/GenBank/DDBJ databases">
        <title>Metagenome assembled genome from gulf of manar.</title>
        <authorList>
            <person name="Kohli P."/>
            <person name="Pk S."/>
            <person name="Venkata Ramana C."/>
            <person name="Sasikala C."/>
        </authorList>
    </citation>
    <scope>NUCLEOTIDE SEQUENCE [LARGE SCALE GENOMIC DNA]</scope>
    <source>
        <strain evidence="9">JB008</strain>
    </source>
</reference>
<sequence>MITRVADGWVYFALMAVYLLARTSAALLVLPAFTAAYLLETGTYFLIKNNVKRVRPFKKIEGITSLVIPPDEFSFPSGHTAAATVFAVICSSSFPGSGPLMYSYAAIVGFSRIYNGVHYPGDIFAGAALGAVSAKTALVFF</sequence>
<dbReference type="InterPro" id="IPR000326">
    <property type="entry name" value="PAP2/HPO"/>
</dbReference>
<dbReference type="EMBL" id="JAQQAL010000045">
    <property type="protein sequence ID" value="MDC7228405.1"/>
    <property type="molecule type" value="Genomic_DNA"/>
</dbReference>
<evidence type="ECO:0000256" key="5">
    <source>
        <dbReference type="ARBA" id="ARBA00022989"/>
    </source>
</evidence>
<evidence type="ECO:0000256" key="3">
    <source>
        <dbReference type="ARBA" id="ARBA00022692"/>
    </source>
</evidence>
<dbReference type="InterPro" id="IPR036938">
    <property type="entry name" value="PAP2/HPO_sf"/>
</dbReference>
<dbReference type="PANTHER" id="PTHR14969:SF62">
    <property type="entry name" value="DECAPRENYLPHOSPHORYL-5-PHOSPHORIBOSE PHOSPHATASE RV3807C-RELATED"/>
    <property type="match status" value="1"/>
</dbReference>
<dbReference type="PANTHER" id="PTHR14969">
    <property type="entry name" value="SPHINGOSINE-1-PHOSPHATE PHOSPHOHYDROLASE"/>
    <property type="match status" value="1"/>
</dbReference>
<keyword evidence="3 7" id="KW-0812">Transmembrane</keyword>
<evidence type="ECO:0000313" key="10">
    <source>
        <dbReference type="Proteomes" id="UP001221217"/>
    </source>
</evidence>
<comment type="caution">
    <text evidence="9">The sequence shown here is derived from an EMBL/GenBank/DDBJ whole genome shotgun (WGS) entry which is preliminary data.</text>
</comment>
<feature type="transmembrane region" description="Helical" evidence="7">
    <location>
        <begin position="12"/>
        <end position="39"/>
    </location>
</feature>
<dbReference type="SUPFAM" id="SSF48317">
    <property type="entry name" value="Acid phosphatase/Vanadium-dependent haloperoxidase"/>
    <property type="match status" value="1"/>
</dbReference>
<evidence type="ECO:0000256" key="7">
    <source>
        <dbReference type="SAM" id="Phobius"/>
    </source>
</evidence>
<dbReference type="Proteomes" id="UP001221217">
    <property type="component" value="Unassembled WGS sequence"/>
</dbReference>
<evidence type="ECO:0000313" key="9">
    <source>
        <dbReference type="EMBL" id="MDC7228405.1"/>
    </source>
</evidence>
<dbReference type="Pfam" id="PF01569">
    <property type="entry name" value="PAP2"/>
    <property type="match status" value="1"/>
</dbReference>
<keyword evidence="4" id="KW-0378">Hydrolase</keyword>
<organism evidence="9 10">
    <name type="scientific">Candidatus Thalassospirochaeta sargassi</name>
    <dbReference type="NCBI Taxonomy" id="3119039"/>
    <lineage>
        <taxon>Bacteria</taxon>
        <taxon>Pseudomonadati</taxon>
        <taxon>Spirochaetota</taxon>
        <taxon>Spirochaetia</taxon>
        <taxon>Spirochaetales</taxon>
        <taxon>Spirochaetaceae</taxon>
        <taxon>Candidatus Thalassospirochaeta</taxon>
    </lineage>
</organism>